<dbReference type="GO" id="GO:0005856">
    <property type="term" value="C:cytoskeleton"/>
    <property type="evidence" value="ECO:0007669"/>
    <property type="project" value="TreeGrafter"/>
</dbReference>
<feature type="compositionally biased region" description="Basic and acidic residues" evidence="1">
    <location>
        <begin position="726"/>
        <end position="739"/>
    </location>
</feature>
<gene>
    <name evidence="2" type="ORF">CLF_102586</name>
</gene>
<evidence type="ECO:0000313" key="3">
    <source>
        <dbReference type="Proteomes" id="UP000008909"/>
    </source>
</evidence>
<dbReference type="EMBL" id="DF142934">
    <property type="protein sequence ID" value="GAA32360.2"/>
    <property type="molecule type" value="Genomic_DNA"/>
</dbReference>
<dbReference type="Proteomes" id="UP000008909">
    <property type="component" value="Unassembled WGS sequence"/>
</dbReference>
<evidence type="ECO:0000256" key="1">
    <source>
        <dbReference type="SAM" id="MobiDB-lite"/>
    </source>
</evidence>
<sequence length="1137" mass="127176">MSRQARTQLPTPSKEHGSISITCIPRKPRKQLESTYITRDLTPEKPAEHIALEHIQSVDQMNLRTEQFLVVRDKLLASLSRVRELEKQVQAIPVLEAKIEELKLRLFKQIHKPLYKHSSGYPPLENVTAEADDQILKPYIVARSNTTYKAKANHSVPLNPFGDDVETDSELTDGRRVVTIDSDANFDIIASYATTEIAVQVPFTETIKKRRVAQNFNSHDCVQHFVNLLKTYVAKSKLYLNKSFNKEKLDKFTIHCNNLDWNQILQMLRILDLQSPSLPSPPPLDEPPWLPERDLGWCLHSSQLNNLPKQTGQPCEAVKLDCNNGDCISVNSNHSTLSPSSPPLHVCKLGEFQARLSRSYVFLTDVLLLSVTVKQQLYMAFASLCYRPQTLPVQQRFIQKHLCYLVIRQTRAISTDRFVPPSTVPVISRFGFRLQDCSMVKKPPTKTIERKLLQSEPYETSSWIATRDLSSTAISPTSANRSLLSKFNSPFIFLQVLDRVHRSFTYSVTETKEELVVAETEELFGHWSPASTHMHHCVLQPLCRTAQTLGSITGQGLNPVNCKHVMETWMTKKHTMETRMSINEGFISVPDLEERHSSHPDLMARRNEFMCLHQQQYPSKHSFGEMQQNDLNAPSIQFHNFGKGVFDPEQLTSLPFIEATSSSSHSCTPNTANHTSVSLSNHMVNDQTVTLPSDPSKLQADPKDITRVKSETRLNSRLNIPTTYDSKTDKSSEENEAKSELPNGKITWLSKHIRFARRTANQATESKECFKDEGSTGSGIISRTLPIKMKMWSCASKRPSEKPRKLDEPVSTPAQMDACGKIEEQAVEGPKDNSTSLVSLAFLNSCRTFAAWLEDSTNITSKVMNEATNTVRRIWFEVTSGPSSTGEQVEAHINALRSVPGCPVDRIVNMVDHKGNTAIHYAVSHARWSVVGALLKNCPGLDVDKFNHAGYTPTMLTAVVTDQPSNAEDMDSLNLLLSRAKLSLVSATSQKQSVLMLAAIHGRVALVHRLLQVHHAPINQTDAEGSTALMAAAEHNRSNVVRLILSQPDVNAEARDNDGCTALDIALARRHHEIALMIYAKVKMKKLVPKQIAGGNDASHTLGILKNTILGSLPVKTVPTLSPWTQNGWRTQSSALQ</sequence>
<dbReference type="InterPro" id="IPR036770">
    <property type="entry name" value="Ankyrin_rpt-contain_sf"/>
</dbReference>
<dbReference type="SMART" id="SM00248">
    <property type="entry name" value="ANK"/>
    <property type="match status" value="4"/>
</dbReference>
<dbReference type="GO" id="GO:0005737">
    <property type="term" value="C:cytoplasm"/>
    <property type="evidence" value="ECO:0007669"/>
    <property type="project" value="TreeGrafter"/>
</dbReference>
<organism evidence="2 3">
    <name type="scientific">Clonorchis sinensis</name>
    <name type="common">Chinese liver fluke</name>
    <dbReference type="NCBI Taxonomy" id="79923"/>
    <lineage>
        <taxon>Eukaryota</taxon>
        <taxon>Metazoa</taxon>
        <taxon>Spiralia</taxon>
        <taxon>Lophotrochozoa</taxon>
        <taxon>Platyhelminthes</taxon>
        <taxon>Trematoda</taxon>
        <taxon>Digenea</taxon>
        <taxon>Opisthorchiida</taxon>
        <taxon>Opisthorchiata</taxon>
        <taxon>Opisthorchiidae</taxon>
        <taxon>Clonorchis</taxon>
    </lineage>
</organism>
<accession>H2KPT3</accession>
<dbReference type="InterPro" id="IPR047184">
    <property type="entry name" value="KANK1-4"/>
</dbReference>
<evidence type="ECO:0000313" key="2">
    <source>
        <dbReference type="EMBL" id="GAA32360.2"/>
    </source>
</evidence>
<dbReference type="GO" id="GO:0030837">
    <property type="term" value="P:negative regulation of actin filament polymerization"/>
    <property type="evidence" value="ECO:0007669"/>
    <property type="project" value="InterPro"/>
</dbReference>
<name>H2KPT3_CLOSI</name>
<dbReference type="SUPFAM" id="SSF48403">
    <property type="entry name" value="Ankyrin repeat"/>
    <property type="match status" value="1"/>
</dbReference>
<dbReference type="Gene3D" id="1.25.40.20">
    <property type="entry name" value="Ankyrin repeat-containing domain"/>
    <property type="match status" value="1"/>
</dbReference>
<reference key="2">
    <citation type="submission" date="2011-10" db="EMBL/GenBank/DDBJ databases">
        <title>The genome and transcriptome sequence of Clonorchis sinensis provide insights into the carcinogenic liver fluke.</title>
        <authorList>
            <person name="Wang X."/>
            <person name="Huang Y."/>
            <person name="Chen W."/>
            <person name="Liu H."/>
            <person name="Guo L."/>
            <person name="Chen Y."/>
            <person name="Luo F."/>
            <person name="Zhou W."/>
            <person name="Sun J."/>
            <person name="Mao Q."/>
            <person name="Liang P."/>
            <person name="Zhou C."/>
            <person name="Tian Y."/>
            <person name="Men J."/>
            <person name="Lv X."/>
            <person name="Huang L."/>
            <person name="Zhou J."/>
            <person name="Hu Y."/>
            <person name="Li R."/>
            <person name="Zhang F."/>
            <person name="Lei H."/>
            <person name="Li X."/>
            <person name="Hu X."/>
            <person name="Liang C."/>
            <person name="Xu J."/>
            <person name="Wu Z."/>
            <person name="Yu X."/>
        </authorList>
    </citation>
    <scope>NUCLEOTIDE SEQUENCE</scope>
    <source>
        <strain>Henan</strain>
    </source>
</reference>
<dbReference type="Pfam" id="PF12796">
    <property type="entry name" value="Ank_2"/>
    <property type="match status" value="1"/>
</dbReference>
<dbReference type="PANTHER" id="PTHR24168:SF21">
    <property type="entry name" value="KANK, ISOFORM D"/>
    <property type="match status" value="1"/>
</dbReference>
<proteinExistence type="predicted"/>
<dbReference type="PANTHER" id="PTHR24168">
    <property type="entry name" value="KN MOTIF AND ANKYRIN REPEAT DOMAIN-CONTAINING"/>
    <property type="match status" value="1"/>
</dbReference>
<dbReference type="InterPro" id="IPR002110">
    <property type="entry name" value="Ankyrin_rpt"/>
</dbReference>
<dbReference type="AlphaFoldDB" id="H2KPT3"/>
<feature type="region of interest" description="Disordered" evidence="1">
    <location>
        <begin position="718"/>
        <end position="743"/>
    </location>
</feature>
<reference evidence="2" key="1">
    <citation type="journal article" date="2011" name="Genome Biol.">
        <title>The draft genome of the carcinogenic human liver fluke Clonorchis sinensis.</title>
        <authorList>
            <person name="Wang X."/>
            <person name="Chen W."/>
            <person name="Huang Y."/>
            <person name="Sun J."/>
            <person name="Men J."/>
            <person name="Liu H."/>
            <person name="Luo F."/>
            <person name="Guo L."/>
            <person name="Lv X."/>
            <person name="Deng C."/>
            <person name="Zhou C."/>
            <person name="Fan Y."/>
            <person name="Li X."/>
            <person name="Huang L."/>
            <person name="Hu Y."/>
            <person name="Liang C."/>
            <person name="Hu X."/>
            <person name="Xu J."/>
            <person name="Yu X."/>
        </authorList>
    </citation>
    <scope>NUCLEOTIDE SEQUENCE [LARGE SCALE GENOMIC DNA]</scope>
    <source>
        <strain evidence="2">Henan</strain>
    </source>
</reference>
<keyword evidence="3" id="KW-1185">Reference proteome</keyword>
<protein>
    <submittedName>
        <fullName evidence="2">KN motif and ankyrin repeat domain-containing protein 1</fullName>
    </submittedName>
</protein>